<proteinExistence type="predicted"/>
<keyword evidence="6" id="KW-1185">Reference proteome</keyword>
<evidence type="ECO:0000313" key="6">
    <source>
        <dbReference type="Proteomes" id="UP000053477"/>
    </source>
</evidence>
<feature type="domain" description="RRM" evidence="4">
    <location>
        <begin position="1"/>
        <end position="75"/>
    </location>
</feature>
<dbReference type="InParanoid" id="A0A0H2SAG7"/>
<evidence type="ECO:0000259" key="4">
    <source>
        <dbReference type="PROSITE" id="PS50102"/>
    </source>
</evidence>
<evidence type="ECO:0000256" key="3">
    <source>
        <dbReference type="PROSITE-ProRule" id="PRU00176"/>
    </source>
</evidence>
<keyword evidence="1" id="KW-0677">Repeat</keyword>
<name>A0A0H2SAG7_9AGAM</name>
<dbReference type="EMBL" id="KQ085892">
    <property type="protein sequence ID" value="KLO18703.1"/>
    <property type="molecule type" value="Genomic_DNA"/>
</dbReference>
<feature type="non-terminal residue" evidence="5">
    <location>
        <position position="1"/>
    </location>
</feature>
<reference evidence="5 6" key="1">
    <citation type="submission" date="2015-04" db="EMBL/GenBank/DDBJ databases">
        <title>Complete genome sequence of Schizopora paradoxa KUC8140, a cosmopolitan wood degrader in East Asia.</title>
        <authorList>
            <consortium name="DOE Joint Genome Institute"/>
            <person name="Min B."/>
            <person name="Park H."/>
            <person name="Jang Y."/>
            <person name="Kim J.-J."/>
            <person name="Kim K.H."/>
            <person name="Pangilinan J."/>
            <person name="Lipzen A."/>
            <person name="Riley R."/>
            <person name="Grigoriev I.V."/>
            <person name="Spatafora J.W."/>
            <person name="Choi I.-G."/>
        </authorList>
    </citation>
    <scope>NUCLEOTIDE SEQUENCE [LARGE SCALE GENOMIC DNA]</scope>
    <source>
        <strain evidence="5 6">KUC8140</strain>
    </source>
</reference>
<dbReference type="SMART" id="SM00360">
    <property type="entry name" value="RRM"/>
    <property type="match status" value="2"/>
</dbReference>
<evidence type="ECO:0000256" key="1">
    <source>
        <dbReference type="ARBA" id="ARBA00022737"/>
    </source>
</evidence>
<dbReference type="AlphaFoldDB" id="A0A0H2SAG7"/>
<dbReference type="PROSITE" id="PS50102">
    <property type="entry name" value="RRM"/>
    <property type="match status" value="2"/>
</dbReference>
<organism evidence="5 6">
    <name type="scientific">Schizopora paradoxa</name>
    <dbReference type="NCBI Taxonomy" id="27342"/>
    <lineage>
        <taxon>Eukaryota</taxon>
        <taxon>Fungi</taxon>
        <taxon>Dikarya</taxon>
        <taxon>Basidiomycota</taxon>
        <taxon>Agaricomycotina</taxon>
        <taxon>Agaricomycetes</taxon>
        <taxon>Hymenochaetales</taxon>
        <taxon>Schizoporaceae</taxon>
        <taxon>Schizopora</taxon>
    </lineage>
</organism>
<accession>A0A0H2SAG7</accession>
<dbReference type="PANTHER" id="PTHR48035">
    <property type="entry name" value="HETEROGENEOUS NUCLEAR RIBONUCLEOPROTEIN 1"/>
    <property type="match status" value="1"/>
</dbReference>
<dbReference type="GO" id="GO:0003723">
    <property type="term" value="F:RNA binding"/>
    <property type="evidence" value="ECO:0007669"/>
    <property type="project" value="UniProtKB-UniRule"/>
</dbReference>
<dbReference type="OrthoDB" id="1875751at2759"/>
<dbReference type="FunFam" id="3.30.70.330:FF:000025">
    <property type="entry name" value="RNA-binding protein Musashi homolog 2 isoform X1"/>
    <property type="match status" value="1"/>
</dbReference>
<dbReference type="SUPFAM" id="SSF54928">
    <property type="entry name" value="RNA-binding domain, RBD"/>
    <property type="match status" value="1"/>
</dbReference>
<sequence>RKMFIGGLSWDTTDEGLNEYFSKFGKIDASVILRDNDGRSRGFAFLTFEDPASVSKVLAQNHFLDGKTIDPKRAIPRSSHHRAQRFFIGGLSPTSTGESLRTFFSQFGQVMDVNVMTDRETGRNKGYAFATFEDLPEHEVSRITGGGWDIDDKVVCRVMVLFDAVTEPKVYIAGGDQTCATAPSEAARTRFTERSGTVENGLLFVRFASILFHDSNEHERSDR</sequence>
<evidence type="ECO:0000313" key="5">
    <source>
        <dbReference type="EMBL" id="KLO18703.1"/>
    </source>
</evidence>
<dbReference type="Proteomes" id="UP000053477">
    <property type="component" value="Unassembled WGS sequence"/>
</dbReference>
<dbReference type="PANTHER" id="PTHR48035:SF2">
    <property type="entry name" value="RNA-BINDING REGION RNP-1 DOMAIN-CONTAINING PROTEIN"/>
    <property type="match status" value="1"/>
</dbReference>
<dbReference type="InterPro" id="IPR000504">
    <property type="entry name" value="RRM_dom"/>
</dbReference>
<evidence type="ECO:0000256" key="2">
    <source>
        <dbReference type="ARBA" id="ARBA00022884"/>
    </source>
</evidence>
<feature type="domain" description="RRM" evidence="4">
    <location>
        <begin position="84"/>
        <end position="134"/>
    </location>
</feature>
<protein>
    <recommendedName>
        <fullName evidence="4">RRM domain-containing protein</fullName>
    </recommendedName>
</protein>
<gene>
    <name evidence="5" type="ORF">SCHPADRAFT_819444</name>
</gene>
<dbReference type="Gene3D" id="3.30.70.330">
    <property type="match status" value="2"/>
</dbReference>
<keyword evidence="2 3" id="KW-0694">RNA-binding</keyword>
<dbReference type="InterPro" id="IPR035979">
    <property type="entry name" value="RBD_domain_sf"/>
</dbReference>
<dbReference type="InterPro" id="IPR053260">
    <property type="entry name" value="hnRNP"/>
</dbReference>
<dbReference type="Pfam" id="PF00076">
    <property type="entry name" value="RRM_1"/>
    <property type="match status" value="2"/>
</dbReference>
<dbReference type="InterPro" id="IPR012677">
    <property type="entry name" value="Nucleotide-bd_a/b_plait_sf"/>
</dbReference>
<dbReference type="STRING" id="27342.A0A0H2SAG7"/>